<dbReference type="PROSITE" id="PS00079">
    <property type="entry name" value="MULTICOPPER_OXIDASE1"/>
    <property type="match status" value="1"/>
</dbReference>
<evidence type="ECO:0000313" key="11">
    <source>
        <dbReference type="Proteomes" id="UP000024837"/>
    </source>
</evidence>
<evidence type="ECO:0000256" key="5">
    <source>
        <dbReference type="SAM" id="MobiDB-lite"/>
    </source>
</evidence>
<dbReference type="InterPro" id="IPR002355">
    <property type="entry name" value="Cu_oxidase_Cu_BS"/>
</dbReference>
<feature type="domain" description="Plastocyanin-like" evidence="8">
    <location>
        <begin position="565"/>
        <end position="671"/>
    </location>
</feature>
<keyword evidence="11" id="KW-1185">Reference proteome</keyword>
<dbReference type="SUPFAM" id="SSF49503">
    <property type="entry name" value="Cupredoxins"/>
    <property type="match status" value="3"/>
</dbReference>
<dbReference type="CDD" id="cd13910">
    <property type="entry name" value="CuRO_3_MCO_like_4"/>
    <property type="match status" value="1"/>
</dbReference>
<feature type="region of interest" description="Disordered" evidence="5">
    <location>
        <begin position="451"/>
        <end position="471"/>
    </location>
</feature>
<evidence type="ECO:0000259" key="7">
    <source>
        <dbReference type="Pfam" id="PF00394"/>
    </source>
</evidence>
<keyword evidence="6" id="KW-1133">Transmembrane helix</keyword>
<name>W7I874_9PEZI</name>
<keyword evidence="4" id="KW-0186">Copper</keyword>
<dbReference type="PANTHER" id="PTHR11709">
    <property type="entry name" value="MULTI-COPPER OXIDASE"/>
    <property type="match status" value="1"/>
</dbReference>
<feature type="transmembrane region" description="Helical" evidence="6">
    <location>
        <begin position="62"/>
        <end position="83"/>
    </location>
</feature>
<dbReference type="Gene3D" id="2.60.40.420">
    <property type="entry name" value="Cupredoxins - blue copper proteins"/>
    <property type="match status" value="3"/>
</dbReference>
<keyword evidence="3" id="KW-0560">Oxidoreductase</keyword>
<dbReference type="AlphaFoldDB" id="W7I874"/>
<evidence type="ECO:0000259" key="8">
    <source>
        <dbReference type="Pfam" id="PF07731"/>
    </source>
</evidence>
<protein>
    <recommendedName>
        <fullName evidence="12">Multicopper oxidase</fullName>
    </recommendedName>
</protein>
<reference evidence="10 11" key="1">
    <citation type="submission" date="2013-05" db="EMBL/GenBank/DDBJ databases">
        <title>Drechslerella stenobrocha genome reveals carnivorous origination and mechanical trapping mechanism of predatory fungi.</title>
        <authorList>
            <person name="Liu X."/>
            <person name="Zhang W."/>
            <person name="Liu K."/>
        </authorList>
    </citation>
    <scope>NUCLEOTIDE SEQUENCE [LARGE SCALE GENOMIC DNA]</scope>
    <source>
        <strain evidence="10 11">248</strain>
    </source>
</reference>
<dbReference type="GO" id="GO:0016491">
    <property type="term" value="F:oxidoreductase activity"/>
    <property type="evidence" value="ECO:0007669"/>
    <property type="project" value="UniProtKB-KW"/>
</dbReference>
<feature type="domain" description="Plastocyanin-like" evidence="7">
    <location>
        <begin position="281"/>
        <end position="442"/>
    </location>
</feature>
<keyword evidence="6" id="KW-0812">Transmembrane</keyword>
<dbReference type="InterPro" id="IPR011707">
    <property type="entry name" value="Cu-oxidase-like_N"/>
</dbReference>
<comment type="similarity">
    <text evidence="1">Belongs to the multicopper oxidase family.</text>
</comment>
<evidence type="ECO:0000256" key="2">
    <source>
        <dbReference type="ARBA" id="ARBA00022723"/>
    </source>
</evidence>
<dbReference type="GO" id="GO:0005507">
    <property type="term" value="F:copper ion binding"/>
    <property type="evidence" value="ECO:0007669"/>
    <property type="project" value="InterPro"/>
</dbReference>
<dbReference type="InterPro" id="IPR008972">
    <property type="entry name" value="Cupredoxin"/>
</dbReference>
<accession>W7I874</accession>
<gene>
    <name evidence="10" type="ORF">DRE_07759</name>
</gene>
<dbReference type="HOGENOM" id="CLU_006504_7_1_1"/>
<evidence type="ECO:0000256" key="4">
    <source>
        <dbReference type="ARBA" id="ARBA00023008"/>
    </source>
</evidence>
<dbReference type="InterPro" id="IPR001117">
    <property type="entry name" value="Cu-oxidase_2nd"/>
</dbReference>
<dbReference type="InterPro" id="IPR033138">
    <property type="entry name" value="Cu_oxidase_CS"/>
</dbReference>
<dbReference type="PROSITE" id="PS00080">
    <property type="entry name" value="MULTICOPPER_OXIDASE2"/>
    <property type="match status" value="1"/>
</dbReference>
<dbReference type="PANTHER" id="PTHR11709:SF414">
    <property type="entry name" value="ADR239WP"/>
    <property type="match status" value="1"/>
</dbReference>
<evidence type="ECO:0000259" key="9">
    <source>
        <dbReference type="Pfam" id="PF07732"/>
    </source>
</evidence>
<keyword evidence="6" id="KW-0472">Membrane</keyword>
<dbReference type="Pfam" id="PF07731">
    <property type="entry name" value="Cu-oxidase_2"/>
    <property type="match status" value="1"/>
</dbReference>
<dbReference type="InterPro" id="IPR011706">
    <property type="entry name" value="Cu-oxidase_C"/>
</dbReference>
<dbReference type="Proteomes" id="UP000024837">
    <property type="component" value="Unassembled WGS sequence"/>
</dbReference>
<evidence type="ECO:0000256" key="6">
    <source>
        <dbReference type="SAM" id="Phobius"/>
    </source>
</evidence>
<evidence type="ECO:0000256" key="3">
    <source>
        <dbReference type="ARBA" id="ARBA00023002"/>
    </source>
</evidence>
<organism evidence="10 11">
    <name type="scientific">Drechslerella stenobrocha 248</name>
    <dbReference type="NCBI Taxonomy" id="1043628"/>
    <lineage>
        <taxon>Eukaryota</taxon>
        <taxon>Fungi</taxon>
        <taxon>Dikarya</taxon>
        <taxon>Ascomycota</taxon>
        <taxon>Pezizomycotina</taxon>
        <taxon>Orbiliomycetes</taxon>
        <taxon>Orbiliales</taxon>
        <taxon>Orbiliaceae</taxon>
        <taxon>Drechslerella</taxon>
    </lineage>
</organism>
<evidence type="ECO:0000313" key="10">
    <source>
        <dbReference type="EMBL" id="EWC48483.1"/>
    </source>
</evidence>
<evidence type="ECO:0000256" key="1">
    <source>
        <dbReference type="ARBA" id="ARBA00010609"/>
    </source>
</evidence>
<keyword evidence="2" id="KW-0479">Metal-binding</keyword>
<dbReference type="CDD" id="cd13857">
    <property type="entry name" value="CuRO_1_Diphenol_Ox"/>
    <property type="match status" value="1"/>
</dbReference>
<dbReference type="EMBL" id="KI966387">
    <property type="protein sequence ID" value="EWC48483.1"/>
    <property type="molecule type" value="Genomic_DNA"/>
</dbReference>
<dbReference type="InterPro" id="IPR045087">
    <property type="entry name" value="Cu-oxidase_fam"/>
</dbReference>
<dbReference type="CDD" id="cd13886">
    <property type="entry name" value="CuRO_2_MCO_like_1"/>
    <property type="match status" value="1"/>
</dbReference>
<dbReference type="OrthoDB" id="2121828at2759"/>
<sequence>MASPNPIKLQNLAPKKDYFPVQHGAEYDDDEQDIEDEAAGLVQPTRLQDVGREKWRALFRSILLLLASAILTITVGATLTKFAGALDYPHKLRIFHGFQPSWNFNASQKAPTHQFGNVSLDWSRSFMRDPAEYILKRPSADANRKLQMRMYDWTITDMIASPDGVMRPMLLINGQFPGPLIECIEGDVVKIMIRNNASMATAFHWHGIIQNTTGWWDGVPGVTQCPIPPGGSFQYEFVAGGQYGTYWYHAHFSTQYTDGLFGPLVIHSAKEPGIDRYQTDQVVMVHDHYHELSRNKLYEYLAPDSENNEPIPDGALINGRGIRDCSKIDSKYSCNSTGVELAEINIPRDSSHRLRFINVGAFAEFEVGLDGHSMEVIEADGTPLVPKPYQKLRINVAQRYSVIVRSNVAGASEFWLRAKMINHCFSDPEAVVEPEVKAIVRYAPLQRKKKYRPGQSPKVASKTASALPLPTTPPWNQSDSVICKDEEGSMQPAVAITAPEPDLFFYLRSNFQIGNYSLSRGFFNSSTWKTDLRNPAFDRVHPVRGNESAEIAQLAPEGVMHDIFDPKDGMVIKINGTKVVDLLIDNFDDGNHPMHLHGHKFWVMAQGDGYFNRSDYKNLPREGRLVRDTVTIEGYGYVLIRFIADHGGMWAFHCHNVWHAEAGLTMAFLTRLDLLQKSIPDQGLLGFCSHPNATAGWFDDVKEVVPPEWRHKNGED</sequence>
<dbReference type="Pfam" id="PF07732">
    <property type="entry name" value="Cu-oxidase_3"/>
    <property type="match status" value="1"/>
</dbReference>
<proteinExistence type="inferred from homology"/>
<feature type="domain" description="Plastocyanin-like" evidence="9">
    <location>
        <begin position="156"/>
        <end position="270"/>
    </location>
</feature>
<dbReference type="Pfam" id="PF00394">
    <property type="entry name" value="Cu-oxidase"/>
    <property type="match status" value="1"/>
</dbReference>
<evidence type="ECO:0008006" key="12">
    <source>
        <dbReference type="Google" id="ProtNLM"/>
    </source>
</evidence>